<feature type="coiled-coil region" evidence="1">
    <location>
        <begin position="69"/>
        <end position="96"/>
    </location>
</feature>
<keyword evidence="4" id="KW-1185">Reference proteome</keyword>
<evidence type="ECO:0000313" key="4">
    <source>
        <dbReference type="Proteomes" id="UP000053766"/>
    </source>
</evidence>
<feature type="domain" description="RWD" evidence="2">
    <location>
        <begin position="9"/>
        <end position="118"/>
    </location>
</feature>
<dbReference type="InterPro" id="IPR006575">
    <property type="entry name" value="RWD_dom"/>
</dbReference>
<reference evidence="3 4" key="1">
    <citation type="submission" date="2013-11" db="EMBL/GenBank/DDBJ databases">
        <title>Draft genome of the bovine lungworm Dictyocaulus viviparus.</title>
        <authorList>
            <person name="Mitreva M."/>
        </authorList>
    </citation>
    <scope>NUCLEOTIDE SEQUENCE [LARGE SCALE GENOMIC DNA]</scope>
    <source>
        <strain evidence="3 4">HannoverDv2000</strain>
    </source>
</reference>
<dbReference type="Pfam" id="PF05773">
    <property type="entry name" value="RWD"/>
    <property type="match status" value="1"/>
</dbReference>
<reference evidence="4" key="2">
    <citation type="journal article" date="2016" name="Sci. Rep.">
        <title>Dictyocaulus viviparus genome, variome and transcriptome elucidate lungworm biology and support future intervention.</title>
        <authorList>
            <person name="McNulty S.N."/>
            <person name="Strube C."/>
            <person name="Rosa B.A."/>
            <person name="Martin J.C."/>
            <person name="Tyagi R."/>
            <person name="Choi Y.J."/>
            <person name="Wang Q."/>
            <person name="Hallsworth Pepin K."/>
            <person name="Zhang X."/>
            <person name="Ozersky P."/>
            <person name="Wilson R.K."/>
            <person name="Sternberg P.W."/>
            <person name="Gasser R.B."/>
            <person name="Mitreva M."/>
        </authorList>
    </citation>
    <scope>NUCLEOTIDE SEQUENCE [LARGE SCALE GENOMIC DNA]</scope>
    <source>
        <strain evidence="4">HannoverDv2000</strain>
    </source>
</reference>
<dbReference type="SMART" id="SM00591">
    <property type="entry name" value="RWD"/>
    <property type="match status" value="1"/>
</dbReference>
<name>A0A0D8Y9M9_DICVI</name>
<dbReference type="PANTHER" id="PTHR12292">
    <property type="entry name" value="RWD DOMAIN-CONTAINING PROTEIN"/>
    <property type="match status" value="1"/>
</dbReference>
<dbReference type="SUPFAM" id="SSF54495">
    <property type="entry name" value="UBC-like"/>
    <property type="match status" value="1"/>
</dbReference>
<dbReference type="STRING" id="29172.A0A0D8Y9M9"/>
<evidence type="ECO:0000259" key="2">
    <source>
        <dbReference type="PROSITE" id="PS50908"/>
    </source>
</evidence>
<dbReference type="AlphaFoldDB" id="A0A0D8Y9M9"/>
<dbReference type="Gene3D" id="3.10.110.10">
    <property type="entry name" value="Ubiquitin Conjugating Enzyme"/>
    <property type="match status" value="1"/>
</dbReference>
<dbReference type="InterPro" id="IPR040213">
    <property type="entry name" value="GIR2-like"/>
</dbReference>
<evidence type="ECO:0000256" key="1">
    <source>
        <dbReference type="SAM" id="Coils"/>
    </source>
</evidence>
<keyword evidence="1" id="KW-0175">Coiled coil</keyword>
<gene>
    <name evidence="3" type="ORF">DICVIV_00303</name>
</gene>
<dbReference type="EMBL" id="KN716151">
    <property type="protein sequence ID" value="KJH53558.1"/>
    <property type="molecule type" value="Genomic_DNA"/>
</dbReference>
<dbReference type="Proteomes" id="UP000053766">
    <property type="component" value="Unassembled WGS sequence"/>
</dbReference>
<evidence type="ECO:0000313" key="3">
    <source>
        <dbReference type="EMBL" id="KJH53558.1"/>
    </source>
</evidence>
<dbReference type="OrthoDB" id="277175at2759"/>
<accession>A0A0D8Y9M9</accession>
<dbReference type="PROSITE" id="PS50908">
    <property type="entry name" value="RWD"/>
    <property type="match status" value="1"/>
</dbReference>
<organism evidence="3 4">
    <name type="scientific">Dictyocaulus viviparus</name>
    <name type="common">Bovine lungworm</name>
    <dbReference type="NCBI Taxonomy" id="29172"/>
    <lineage>
        <taxon>Eukaryota</taxon>
        <taxon>Metazoa</taxon>
        <taxon>Ecdysozoa</taxon>
        <taxon>Nematoda</taxon>
        <taxon>Chromadorea</taxon>
        <taxon>Rhabditida</taxon>
        <taxon>Rhabditina</taxon>
        <taxon>Rhabditomorpha</taxon>
        <taxon>Strongyloidea</taxon>
        <taxon>Metastrongylidae</taxon>
        <taxon>Dictyocaulus</taxon>
    </lineage>
</organism>
<dbReference type="InterPro" id="IPR016135">
    <property type="entry name" value="UBQ-conjugating_enzyme/RWD"/>
</dbReference>
<sequence>MDYEEQQLQEIEALQAIYQDELEIICSQYPHICLKDEDHDYKFNVALVVELPENYPDVIPTITLEGGDRNLNKRKKKMIEREIEEEKEKAEALARKKFEGTVVTPETFRIWKEKFDMERKAQMEKKEKEREALLAGKLTGKQLFLKDATLNLSDVALIEQNVEIDESLFLEEIDDLDLNFEED</sequence>
<proteinExistence type="predicted"/>
<protein>
    <submittedName>
        <fullName evidence="3">RWD domain protein</fullName>
    </submittedName>
</protein>